<dbReference type="KEGG" id="psco:LY89DRAFT_731242"/>
<dbReference type="AlphaFoldDB" id="A0A194XIQ8"/>
<proteinExistence type="predicted"/>
<organism evidence="1 2">
    <name type="scientific">Mollisia scopiformis</name>
    <name type="common">Conifer needle endophyte fungus</name>
    <name type="synonym">Phialocephala scopiformis</name>
    <dbReference type="NCBI Taxonomy" id="149040"/>
    <lineage>
        <taxon>Eukaryota</taxon>
        <taxon>Fungi</taxon>
        <taxon>Dikarya</taxon>
        <taxon>Ascomycota</taxon>
        <taxon>Pezizomycotina</taxon>
        <taxon>Leotiomycetes</taxon>
        <taxon>Helotiales</taxon>
        <taxon>Mollisiaceae</taxon>
        <taxon>Mollisia</taxon>
    </lineage>
</organism>
<dbReference type="RefSeq" id="XP_018074359.1">
    <property type="nucleotide sequence ID" value="XM_018219554.1"/>
</dbReference>
<evidence type="ECO:0000313" key="1">
    <source>
        <dbReference type="EMBL" id="KUJ20004.1"/>
    </source>
</evidence>
<dbReference type="EMBL" id="KQ947410">
    <property type="protein sequence ID" value="KUJ20004.1"/>
    <property type="molecule type" value="Genomic_DNA"/>
</dbReference>
<evidence type="ECO:0008006" key="3">
    <source>
        <dbReference type="Google" id="ProtNLM"/>
    </source>
</evidence>
<dbReference type="OrthoDB" id="4191831at2759"/>
<keyword evidence="2" id="KW-1185">Reference proteome</keyword>
<protein>
    <recommendedName>
        <fullName evidence="3">F-box domain-containing protein</fullName>
    </recommendedName>
</protein>
<dbReference type="Proteomes" id="UP000070700">
    <property type="component" value="Unassembled WGS sequence"/>
</dbReference>
<evidence type="ECO:0000313" key="2">
    <source>
        <dbReference type="Proteomes" id="UP000070700"/>
    </source>
</evidence>
<dbReference type="InParanoid" id="A0A194XIQ8"/>
<gene>
    <name evidence="1" type="ORF">LY89DRAFT_731242</name>
</gene>
<name>A0A194XIQ8_MOLSC</name>
<sequence>MANKLANELWIAIIRLVPRSDLPEVSRVSKRLHALTESILYSEIDTTKHKDGPDAALALLYRTIVSRPDLALHVKHVTLSVMTKVGATQSVRESGTLDTSSLAPNYEELLQGYLAESMLSQDVLEDWHATILSERNWDAVAAFILLMVSENVESLTMDNYGAMSRHYFINILLSHAQHAHALTESRRPFSQLQEVALNRGASIVNFMRFRSIRPYLTLGSVAKFTGHDIADANTMFDAGSDSWTTESIALINCTVNAPTLKNFLCGFQALKSFEWVNGKFIPNAEFYNAIQGVPKFKSHLEKLIISNPHQGNIWNASVPAFDLTDFAALKTFVVPSLTALGPLTRENAASNNDNTDMGDVEDMLDMDDAIEPPGFFYSASRINDFTAALPPALESLKITACSSSMYDCALRIVSTKCKTLSNLKQLTLVFTDERTGTARNSRKKRYAPSKGRLAEYKMIAKKNGVELKFLESVEQA</sequence>
<reference evidence="1 2" key="1">
    <citation type="submission" date="2015-10" db="EMBL/GenBank/DDBJ databases">
        <title>Full genome of DAOMC 229536 Phialocephala scopiformis, a fungal endophyte of spruce producing the potent anti-insectan compound rugulosin.</title>
        <authorList>
            <consortium name="DOE Joint Genome Institute"/>
            <person name="Walker A.K."/>
            <person name="Frasz S.L."/>
            <person name="Seifert K.A."/>
            <person name="Miller J.D."/>
            <person name="Mondo S.J."/>
            <person name="Labutti K."/>
            <person name="Lipzen A."/>
            <person name="Dockter R."/>
            <person name="Kennedy M."/>
            <person name="Grigoriev I.V."/>
            <person name="Spatafora J.W."/>
        </authorList>
    </citation>
    <scope>NUCLEOTIDE SEQUENCE [LARGE SCALE GENOMIC DNA]</scope>
    <source>
        <strain evidence="1 2">CBS 120377</strain>
    </source>
</reference>
<dbReference type="GeneID" id="28829280"/>
<accession>A0A194XIQ8</accession>